<organism evidence="2">
    <name type="scientific">marine metagenome</name>
    <dbReference type="NCBI Taxonomy" id="408172"/>
    <lineage>
        <taxon>unclassified sequences</taxon>
        <taxon>metagenomes</taxon>
        <taxon>ecological metagenomes</taxon>
    </lineage>
</organism>
<protein>
    <recommendedName>
        <fullName evidence="1">Dual-specificity RNA methyltransferase RlmN N-terminal domain-containing protein</fullName>
    </recommendedName>
</protein>
<reference evidence="2" key="1">
    <citation type="submission" date="2018-05" db="EMBL/GenBank/DDBJ databases">
        <authorList>
            <person name="Lanie J.A."/>
            <person name="Ng W.-L."/>
            <person name="Kazmierczak K.M."/>
            <person name="Andrzejewski T.M."/>
            <person name="Davidsen T.M."/>
            <person name="Wayne K.J."/>
            <person name="Tettelin H."/>
            <person name="Glass J.I."/>
            <person name="Rusch D."/>
            <person name="Podicherti R."/>
            <person name="Tsui H.-C.T."/>
            <person name="Winkler M.E."/>
        </authorList>
    </citation>
    <scope>NUCLEOTIDE SEQUENCE</scope>
</reference>
<dbReference type="EMBL" id="UINC01168547">
    <property type="protein sequence ID" value="SVD71627.1"/>
    <property type="molecule type" value="Genomic_DNA"/>
</dbReference>
<dbReference type="Gene3D" id="1.10.150.530">
    <property type="match status" value="1"/>
</dbReference>
<dbReference type="Pfam" id="PF21016">
    <property type="entry name" value="RlmN_N"/>
    <property type="match status" value="1"/>
</dbReference>
<accession>A0A382XKD1</accession>
<proteinExistence type="predicted"/>
<name>A0A382XKD1_9ZZZZ</name>
<feature type="domain" description="Dual-specificity RNA methyltransferase RlmN N-terminal" evidence="1">
    <location>
        <begin position="7"/>
        <end position="59"/>
    </location>
</feature>
<feature type="non-terminal residue" evidence="2">
    <location>
        <position position="60"/>
    </location>
</feature>
<gene>
    <name evidence="2" type="ORF">METZ01_LOCUS424481</name>
</gene>
<dbReference type="InterPro" id="IPR048641">
    <property type="entry name" value="RlmN_N"/>
</dbReference>
<evidence type="ECO:0000313" key="2">
    <source>
        <dbReference type="EMBL" id="SVD71627.1"/>
    </source>
</evidence>
<dbReference type="AlphaFoldDB" id="A0A382XKD1"/>
<sequence>MSAQQALTEFEPDAIAVALQEFSAHSFHARQIYQWIYKRGVTDFFQMTDLSQNLRTQLAA</sequence>
<evidence type="ECO:0000259" key="1">
    <source>
        <dbReference type="Pfam" id="PF21016"/>
    </source>
</evidence>